<dbReference type="EMBL" id="MIYY01000019">
    <property type="protein sequence ID" value="OIR23268.1"/>
    <property type="molecule type" value="Genomic_DNA"/>
</dbReference>
<evidence type="ECO:0000313" key="2">
    <source>
        <dbReference type="Proteomes" id="UP000183138"/>
    </source>
</evidence>
<dbReference type="Proteomes" id="UP000183138">
    <property type="component" value="Unassembled WGS sequence"/>
</dbReference>
<organism evidence="1 2">
    <name type="scientific">Marine Group III euryarchaeote CG-Epi3</name>
    <dbReference type="NCBI Taxonomy" id="1888997"/>
    <lineage>
        <taxon>Archaea</taxon>
        <taxon>Methanobacteriati</taxon>
        <taxon>Thermoplasmatota</taxon>
        <taxon>Thermoplasmata</taxon>
        <taxon>Candidatus Thermoprofundales</taxon>
    </lineage>
</organism>
<reference evidence="1 2" key="1">
    <citation type="submission" date="2016-08" db="EMBL/GenBank/DDBJ databases">
        <title>New Insights into Marine Group III Euryarchaeota, from dark to light.</title>
        <authorList>
            <person name="Haro-Moreno J.M."/>
            <person name="Rodriguez-Valera F."/>
            <person name="Lopez-Garcia P."/>
            <person name="Moreira D."/>
            <person name="Martin-Cuadrado A.B."/>
        </authorList>
    </citation>
    <scope>NUCLEOTIDE SEQUENCE [LARGE SCALE GENOMIC DNA]</scope>
    <source>
        <strain evidence="1">CG-Epi3</strain>
    </source>
</reference>
<evidence type="ECO:0000313" key="1">
    <source>
        <dbReference type="EMBL" id="OIR23268.1"/>
    </source>
</evidence>
<proteinExistence type="predicted"/>
<accession>A0A1J5UBH7</accession>
<comment type="caution">
    <text evidence="1">The sequence shown here is derived from an EMBL/GenBank/DDBJ whole genome shotgun (WGS) entry which is preliminary data.</text>
</comment>
<dbReference type="AlphaFoldDB" id="A0A1J5UBH7"/>
<name>A0A1J5UBH7_9ARCH</name>
<gene>
    <name evidence="1" type="ORF">BEU00_03495</name>
</gene>
<protein>
    <submittedName>
        <fullName evidence="1">Uncharacterized protein</fullName>
    </submittedName>
</protein>
<sequence length="148" mass="16214">MVSELAALKAQMAMLMSSNTELAPSVSSIWVVYDASKISVWCSKTDCPLLGREVTYDVVKEEEGDDGELESIIKTGLSEEESNSGDYDARVMRLSSPKIKHHDLGVIASFTSKKKATTFIEDYFRMNRATLSGKDAPEIGLSEIVITA</sequence>